<accession>A0ABS3WBP2</accession>
<dbReference type="SUPFAM" id="SSF102705">
    <property type="entry name" value="NIF3 (NGG1p interacting factor 3)-like"/>
    <property type="match status" value="1"/>
</dbReference>
<evidence type="ECO:0000256" key="1">
    <source>
        <dbReference type="ARBA" id="ARBA00006964"/>
    </source>
</evidence>
<protein>
    <recommendedName>
        <fullName evidence="2">GTP cyclohydrolase 1 type 2 homolog</fullName>
    </recommendedName>
</protein>
<dbReference type="RefSeq" id="WP_208848563.1">
    <property type="nucleotide sequence ID" value="NZ_JAGGDJ010000012.1"/>
</dbReference>
<name>A0ABS3WBP2_9BACL</name>
<dbReference type="InterPro" id="IPR002678">
    <property type="entry name" value="DUF34/NIF3"/>
</dbReference>
<dbReference type="Proteomes" id="UP000670947">
    <property type="component" value="Unassembled WGS sequence"/>
</dbReference>
<dbReference type="Gene3D" id="3.40.1390.30">
    <property type="entry name" value="NIF3 (NGG1p interacting factor 3)-like"/>
    <property type="match status" value="2"/>
</dbReference>
<evidence type="ECO:0000256" key="3">
    <source>
        <dbReference type="ARBA" id="ARBA00022723"/>
    </source>
</evidence>
<organism evidence="4 5">
    <name type="scientific">Paenibacillus artemisiicola</name>
    <dbReference type="NCBI Taxonomy" id="1172618"/>
    <lineage>
        <taxon>Bacteria</taxon>
        <taxon>Bacillati</taxon>
        <taxon>Bacillota</taxon>
        <taxon>Bacilli</taxon>
        <taxon>Bacillales</taxon>
        <taxon>Paenibacillaceae</taxon>
        <taxon>Paenibacillus</taxon>
    </lineage>
</organism>
<evidence type="ECO:0000256" key="2">
    <source>
        <dbReference type="ARBA" id="ARBA00022112"/>
    </source>
</evidence>
<comment type="caution">
    <text evidence="4">The sequence shown here is derived from an EMBL/GenBank/DDBJ whole genome shotgun (WGS) entry which is preliminary data.</text>
</comment>
<dbReference type="PANTHER" id="PTHR13799:SF14">
    <property type="entry name" value="GTP CYCLOHYDROLASE 1 TYPE 2 HOMOLOG"/>
    <property type="match status" value="1"/>
</dbReference>
<dbReference type="PANTHER" id="PTHR13799">
    <property type="entry name" value="NGG1 INTERACTING FACTOR 3"/>
    <property type="match status" value="1"/>
</dbReference>
<gene>
    <name evidence="4" type="ORF">I8J29_16075</name>
</gene>
<keyword evidence="5" id="KW-1185">Reference proteome</keyword>
<reference evidence="4 5" key="1">
    <citation type="submission" date="2021-03" db="EMBL/GenBank/DDBJ databases">
        <title>Paenibacillus artemisicola MWE-103 whole genome sequence.</title>
        <authorList>
            <person name="Ham Y.J."/>
        </authorList>
    </citation>
    <scope>NUCLEOTIDE SEQUENCE [LARGE SCALE GENOMIC DNA]</scope>
    <source>
        <strain evidence="4 5">MWE-103</strain>
    </source>
</reference>
<evidence type="ECO:0000313" key="4">
    <source>
        <dbReference type="EMBL" id="MBO7745728.1"/>
    </source>
</evidence>
<comment type="similarity">
    <text evidence="1">Belongs to the GTP cyclohydrolase I type 2/NIF3 family.</text>
</comment>
<proteinExistence type="inferred from homology"/>
<dbReference type="EMBL" id="JAGGDJ010000012">
    <property type="protein sequence ID" value="MBO7745728.1"/>
    <property type="molecule type" value="Genomic_DNA"/>
</dbReference>
<sequence length="263" mass="29312">MSTVQDILNKLTEPVEPLASTVDGLEFGDASTVVTGIVTAFMATQEVLEQALAVGANLIIAHEGTFYSHQNKGVPWRENPVYRRKQALIQESGIAIYRFHDYLHRYQPDGIMIGLLQELGWTSYKIEHRPSASIVTIPTNTVREVAKWVKRKLDIPYVRVVGDISMPCSQIGLLAGYRGGGTLSIPLFEEANLDLVIAGEGPEWETPEYVRDAVHQRRRKALILLGHAYSEEPGMKHLAKRIKDGFPGVPVRFISGKHVFQVV</sequence>
<evidence type="ECO:0000313" key="5">
    <source>
        <dbReference type="Proteomes" id="UP000670947"/>
    </source>
</evidence>
<dbReference type="InterPro" id="IPR036069">
    <property type="entry name" value="DUF34/NIF3_sf"/>
</dbReference>
<keyword evidence="3" id="KW-0479">Metal-binding</keyword>
<dbReference type="Pfam" id="PF01784">
    <property type="entry name" value="DUF34_NIF3"/>
    <property type="match status" value="1"/>
</dbReference>